<evidence type="ECO:0000313" key="5">
    <source>
        <dbReference type="Proteomes" id="UP000813463"/>
    </source>
</evidence>
<dbReference type="Pfam" id="PF04755">
    <property type="entry name" value="PAP_fibrillin"/>
    <property type="match status" value="2"/>
</dbReference>
<feature type="domain" description="Plastid lipid-associated protein/fibrillin conserved" evidence="4">
    <location>
        <begin position="200"/>
        <end position="235"/>
    </location>
</feature>
<protein>
    <submittedName>
        <fullName evidence="6">Probable plastid-lipid-associated protein 4, chloroplastic</fullName>
    </submittedName>
</protein>
<name>A0A9R0JHH5_SPIOL</name>
<dbReference type="GeneID" id="110805734"/>
<dbReference type="KEGG" id="soe:110805734"/>
<reference evidence="6" key="2">
    <citation type="submission" date="2025-08" db="UniProtKB">
        <authorList>
            <consortium name="RefSeq"/>
        </authorList>
    </citation>
    <scope>IDENTIFICATION</scope>
    <source>
        <tissue evidence="6">Leaf</tissue>
    </source>
</reference>
<dbReference type="PANTHER" id="PTHR31906">
    <property type="entry name" value="PLASTID-LIPID-ASSOCIATED PROTEIN 4, CHLOROPLASTIC-RELATED"/>
    <property type="match status" value="1"/>
</dbReference>
<dbReference type="RefSeq" id="XP_021867048.2">
    <property type="nucleotide sequence ID" value="XM_022011356.2"/>
</dbReference>
<reference evidence="5" key="1">
    <citation type="journal article" date="2021" name="Nat. Commun.">
        <title>Genomic analyses provide insights into spinach domestication and the genetic basis of agronomic traits.</title>
        <authorList>
            <person name="Cai X."/>
            <person name="Sun X."/>
            <person name="Xu C."/>
            <person name="Sun H."/>
            <person name="Wang X."/>
            <person name="Ge C."/>
            <person name="Zhang Z."/>
            <person name="Wang Q."/>
            <person name="Fei Z."/>
            <person name="Jiao C."/>
            <person name="Wang Q."/>
        </authorList>
    </citation>
    <scope>NUCLEOTIDE SEQUENCE [LARGE SCALE GENOMIC DNA]</scope>
    <source>
        <strain evidence="5">cv. Varoflay</strain>
    </source>
</reference>
<proteinExistence type="predicted"/>
<evidence type="ECO:0000256" key="3">
    <source>
        <dbReference type="ARBA" id="ARBA00022946"/>
    </source>
</evidence>
<keyword evidence="5" id="KW-1185">Reference proteome</keyword>
<keyword evidence="3" id="KW-0809">Transit peptide</keyword>
<feature type="domain" description="Plastid lipid-associated protein/fibrillin conserved" evidence="4">
    <location>
        <begin position="76"/>
        <end position="192"/>
    </location>
</feature>
<organism evidence="5 6">
    <name type="scientific">Spinacia oleracea</name>
    <name type="common">Spinach</name>
    <dbReference type="NCBI Taxonomy" id="3562"/>
    <lineage>
        <taxon>Eukaryota</taxon>
        <taxon>Viridiplantae</taxon>
        <taxon>Streptophyta</taxon>
        <taxon>Embryophyta</taxon>
        <taxon>Tracheophyta</taxon>
        <taxon>Spermatophyta</taxon>
        <taxon>Magnoliopsida</taxon>
        <taxon>eudicotyledons</taxon>
        <taxon>Gunneridae</taxon>
        <taxon>Pentapetalae</taxon>
        <taxon>Caryophyllales</taxon>
        <taxon>Chenopodiaceae</taxon>
        <taxon>Chenopodioideae</taxon>
        <taxon>Anserineae</taxon>
        <taxon>Spinacia</taxon>
    </lineage>
</organism>
<evidence type="ECO:0000256" key="2">
    <source>
        <dbReference type="ARBA" id="ARBA00022640"/>
    </source>
</evidence>
<dbReference type="AlphaFoldDB" id="A0A9R0JHH5"/>
<evidence type="ECO:0000259" key="4">
    <source>
        <dbReference type="Pfam" id="PF04755"/>
    </source>
</evidence>
<evidence type="ECO:0000313" key="6">
    <source>
        <dbReference type="RefSeq" id="XP_021867048.2"/>
    </source>
</evidence>
<dbReference type="GO" id="GO:0009535">
    <property type="term" value="C:chloroplast thylakoid membrane"/>
    <property type="evidence" value="ECO:0000318"/>
    <property type="project" value="GO_Central"/>
</dbReference>
<dbReference type="InterPro" id="IPR006843">
    <property type="entry name" value="PAP/fibrillin_dom"/>
</dbReference>
<evidence type="ECO:0000256" key="1">
    <source>
        <dbReference type="ARBA" id="ARBA00004474"/>
    </source>
</evidence>
<sequence length="250" mass="28445">MASSSTSLSKIIPANDPTTILPVFHPSVPSTLHFPSKPHLANKPHPAGDCKRTRISSKTRVSFISSFFTKNNDSKTIKDELLEAIVPLDKGADANPEDQQRIDQLTRKLEAVNPTKEPLKSDLLNGKWELIYTTSKSILQTERPKFLRSRVNYQAINLDTLRAQNMETWPFFNQVTADLLPKNSREVSVKFDYFKILGLIPVKAPERTQYGSLYITYLDEDFRVSRGDKGNLFILRMVDRSYIHSYTVPS</sequence>
<gene>
    <name evidence="6" type="primary">LOC110805734</name>
</gene>
<dbReference type="InterPro" id="IPR039633">
    <property type="entry name" value="PAP"/>
</dbReference>
<accession>A0A9R0JHH5</accession>
<dbReference type="Proteomes" id="UP000813463">
    <property type="component" value="Chromosome 2"/>
</dbReference>
<comment type="subcellular location">
    <subcellularLocation>
        <location evidence="1">Plastid</location>
    </subcellularLocation>
</comment>
<keyword evidence="2" id="KW-0934">Plastid</keyword>
<dbReference type="GO" id="GO:0050829">
    <property type="term" value="P:defense response to Gram-negative bacterium"/>
    <property type="evidence" value="ECO:0000318"/>
    <property type="project" value="GO_Central"/>
</dbReference>